<keyword evidence="1" id="KW-0813">Transport</keyword>
<dbReference type="SUPFAM" id="SSF53807">
    <property type="entry name" value="Helical backbone' metal receptor"/>
    <property type="match status" value="1"/>
</dbReference>
<dbReference type="AlphaFoldDB" id="A0A2D2LYQ8"/>
<organism evidence="4 5">
    <name type="scientific">Faucicola osloensis</name>
    <name type="common">Moraxella osloensis</name>
    <dbReference type="NCBI Taxonomy" id="34062"/>
    <lineage>
        <taxon>Bacteria</taxon>
        <taxon>Pseudomonadati</taxon>
        <taxon>Pseudomonadota</taxon>
        <taxon>Gammaproteobacteria</taxon>
        <taxon>Moraxellales</taxon>
        <taxon>Moraxellaceae</taxon>
        <taxon>Faucicola</taxon>
    </lineage>
</organism>
<dbReference type="GO" id="GO:0030288">
    <property type="term" value="C:outer membrane-bounded periplasmic space"/>
    <property type="evidence" value="ECO:0007669"/>
    <property type="project" value="TreeGrafter"/>
</dbReference>
<protein>
    <submittedName>
        <fullName evidence="4">ABC transporter substrate-binding protein</fullName>
    </submittedName>
</protein>
<evidence type="ECO:0000313" key="5">
    <source>
        <dbReference type="Proteomes" id="UP000229340"/>
    </source>
</evidence>
<dbReference type="RefSeq" id="WP_100271413.1">
    <property type="nucleotide sequence ID" value="NZ_CP024449.1"/>
</dbReference>
<geneLocation type="plasmid" evidence="5">
    <name>pnp7-6</name>
</geneLocation>
<keyword evidence="4" id="KW-0614">Plasmid</keyword>
<dbReference type="PANTHER" id="PTHR30532:SF1">
    <property type="entry name" value="IRON(3+)-HYDROXAMATE-BINDING PROTEIN FHUD"/>
    <property type="match status" value="1"/>
</dbReference>
<evidence type="ECO:0000313" key="4">
    <source>
        <dbReference type="EMBL" id="ATR80149.1"/>
    </source>
</evidence>
<accession>A0A2D2LYQ8</accession>
<proteinExistence type="predicted"/>
<dbReference type="PRINTS" id="PR01715">
    <property type="entry name" value="FERRIBNDNGPP"/>
</dbReference>
<dbReference type="PANTHER" id="PTHR30532">
    <property type="entry name" value="IRON III DICITRATE-BINDING PERIPLASMIC PROTEIN"/>
    <property type="match status" value="1"/>
</dbReference>
<dbReference type="Proteomes" id="UP000229340">
    <property type="component" value="Plasmid pNP7-6"/>
</dbReference>
<name>A0A2D2LYQ8_FAUOS</name>
<gene>
    <name evidence="4" type="ORF">NP7_12480</name>
</gene>
<keyword evidence="2" id="KW-0732">Signal</keyword>
<dbReference type="PROSITE" id="PS51257">
    <property type="entry name" value="PROKAR_LIPOPROTEIN"/>
    <property type="match status" value="1"/>
</dbReference>
<evidence type="ECO:0000256" key="2">
    <source>
        <dbReference type="ARBA" id="ARBA00022729"/>
    </source>
</evidence>
<dbReference type="InterPro" id="IPR051313">
    <property type="entry name" value="Bact_iron-sidero_bind"/>
</dbReference>
<sequence>MTKTSQYTTHNRLAQLSRCFSIVLLGFGLVACHSNTTTATRDTPASVHTTQAPRILTPDWGIAAELTALGYPPIATGDLRMYEQWMGKPLPKQTIDLGIRYQPNPELIAQLNVDLVIDNFFYEHIRPMYGSVPTKSVLFKAKGDVATWQDFATATIALGQILQDAGNPQGNERVQTYLTQSQQVLQQQGQQFRHRYPNIKKLAIVQFADAGHLRLYADNSLFKVTTDQLGVSLVNFHQGNKWGFSNIELAELAKLENDSCLIVIKPFSHMLQAELDKSVLWQQLGFGHKRCMAIIDPVWSYGGGIASMRQFADQLSQTPLQGVAPPNLSSPPLSNTTKPKG</sequence>
<evidence type="ECO:0000256" key="1">
    <source>
        <dbReference type="ARBA" id="ARBA00022448"/>
    </source>
</evidence>
<feature type="compositionally biased region" description="Low complexity" evidence="3">
    <location>
        <begin position="325"/>
        <end position="335"/>
    </location>
</feature>
<dbReference type="EMBL" id="CP024449">
    <property type="protein sequence ID" value="ATR80149.1"/>
    <property type="molecule type" value="Genomic_DNA"/>
</dbReference>
<evidence type="ECO:0000256" key="3">
    <source>
        <dbReference type="SAM" id="MobiDB-lite"/>
    </source>
</evidence>
<dbReference type="Gene3D" id="3.40.50.1980">
    <property type="entry name" value="Nitrogenase molybdenum iron protein domain"/>
    <property type="match status" value="2"/>
</dbReference>
<reference evidence="5" key="1">
    <citation type="submission" date="2017-10" db="EMBL/GenBank/DDBJ databases">
        <title>Complete genome sequence of Moraxella osloensis NP7 isolated from human skin.</title>
        <authorList>
            <person name="Lee K."/>
            <person name="Lim J.Y."/>
            <person name="Hwang I."/>
        </authorList>
    </citation>
    <scope>NUCLEOTIDE SEQUENCE [LARGE SCALE GENOMIC DNA]</scope>
    <source>
        <strain evidence="5">NP7</strain>
        <plasmid evidence="5">pnp7-6</plasmid>
    </source>
</reference>
<feature type="region of interest" description="Disordered" evidence="3">
    <location>
        <begin position="320"/>
        <end position="341"/>
    </location>
</feature>